<keyword evidence="3" id="KW-1185">Reference proteome</keyword>
<dbReference type="Proteomes" id="UP000000702">
    <property type="component" value="Unassembled WGS sequence"/>
</dbReference>
<feature type="transmembrane region" description="Helical" evidence="1">
    <location>
        <begin position="106"/>
        <end position="126"/>
    </location>
</feature>
<feature type="transmembrane region" description="Helical" evidence="1">
    <location>
        <begin position="138"/>
        <end position="161"/>
    </location>
</feature>
<reference evidence="2 3" key="2">
    <citation type="journal article" date="2012" name="Proc. Natl. Acad. Sci. U.S.A.">
        <title>Antigenic diversity is generated by distinct evolutionary mechanisms in African trypanosome species.</title>
        <authorList>
            <person name="Jackson A.P."/>
            <person name="Berry A."/>
            <person name="Aslett M."/>
            <person name="Allison H.C."/>
            <person name="Burton P."/>
            <person name="Vavrova-Anderson J."/>
            <person name="Brown R."/>
            <person name="Browne H."/>
            <person name="Corton N."/>
            <person name="Hauser H."/>
            <person name="Gamble J."/>
            <person name="Gilderthorp R."/>
            <person name="Marcello L."/>
            <person name="McQuillan J."/>
            <person name="Otto T.D."/>
            <person name="Quail M.A."/>
            <person name="Sanders M.J."/>
            <person name="van Tonder A."/>
            <person name="Ginger M.L."/>
            <person name="Field M.C."/>
            <person name="Barry J.D."/>
            <person name="Hertz-Fowler C."/>
            <person name="Berriman M."/>
        </authorList>
    </citation>
    <scope>NUCLEOTIDE SEQUENCE [LARGE SCALE GENOMIC DNA]</scope>
    <source>
        <strain evidence="2 3">IL3000</strain>
    </source>
</reference>
<dbReference type="VEuPathDB" id="TriTrypDB:TcIL3000_0_53380"/>
<dbReference type="EMBL" id="CAEQ01001635">
    <property type="protein sequence ID" value="CCD14750.1"/>
    <property type="molecule type" value="Genomic_DNA"/>
</dbReference>
<comment type="caution">
    <text evidence="2">The sequence shown here is derived from an EMBL/GenBank/DDBJ whole genome shotgun (WGS) entry which is preliminary data.</text>
</comment>
<evidence type="ECO:0000313" key="2">
    <source>
        <dbReference type="EMBL" id="CCD14750.1"/>
    </source>
</evidence>
<gene>
    <name evidence="2" type="ORF">TCIL3000_0_53380</name>
</gene>
<protein>
    <submittedName>
        <fullName evidence="2">WGS project CAEQ00000000 data, annotated contig 2154</fullName>
    </submittedName>
</protein>
<evidence type="ECO:0000256" key="1">
    <source>
        <dbReference type="SAM" id="Phobius"/>
    </source>
</evidence>
<keyword evidence="1" id="KW-0812">Transmembrane</keyword>
<proteinExistence type="predicted"/>
<dbReference type="AlphaFoldDB" id="F9WBW3"/>
<name>F9WBW3_TRYCI</name>
<keyword evidence="1" id="KW-0472">Membrane</keyword>
<sequence>MQSHGGVRFPLRVCVVFLDGLHNYHRCSVSWFYFSCRSYVAFTDLPLCACTFAITISDFASGFVCLFVLFFFFTSSAPLCFCRYMFCFVFPFHSTLLCSSSPPCDILVIITFAFISFYFTAIFPFSPRSNVSRRPLTHMCFVCAALLLRSMLLVLPLLAFIGPQENH</sequence>
<reference evidence="3" key="1">
    <citation type="submission" date="2011-07" db="EMBL/GenBank/DDBJ databases">
        <title>Divergent evolution of antigenic variation in African trypanosomes.</title>
        <authorList>
            <person name="Jackson A.P."/>
            <person name="Berry A."/>
            <person name="Allison H.C."/>
            <person name="Burton P."/>
            <person name="Anderson J."/>
            <person name="Aslett M."/>
            <person name="Brown R."/>
            <person name="Corton N."/>
            <person name="Harris D."/>
            <person name="Hauser H."/>
            <person name="Gamble J."/>
            <person name="Gilderthorp R."/>
            <person name="McQuillan J."/>
            <person name="Quail M.A."/>
            <person name="Sanders M."/>
            <person name="Van Tonder A."/>
            <person name="Ginger M.L."/>
            <person name="Donelson J.E."/>
            <person name="Field M.C."/>
            <person name="Barry J.D."/>
            <person name="Berriman M."/>
            <person name="Hertz-Fowler C."/>
        </authorList>
    </citation>
    <scope>NUCLEOTIDE SEQUENCE [LARGE SCALE GENOMIC DNA]</scope>
    <source>
        <strain evidence="3">IL3000</strain>
    </source>
</reference>
<accession>F9WBW3</accession>
<evidence type="ECO:0000313" key="3">
    <source>
        <dbReference type="Proteomes" id="UP000000702"/>
    </source>
</evidence>
<organism evidence="2 3">
    <name type="scientific">Trypanosoma congolense (strain IL3000)</name>
    <dbReference type="NCBI Taxonomy" id="1068625"/>
    <lineage>
        <taxon>Eukaryota</taxon>
        <taxon>Discoba</taxon>
        <taxon>Euglenozoa</taxon>
        <taxon>Kinetoplastea</taxon>
        <taxon>Metakinetoplastina</taxon>
        <taxon>Trypanosomatida</taxon>
        <taxon>Trypanosomatidae</taxon>
        <taxon>Trypanosoma</taxon>
        <taxon>Nannomonas</taxon>
    </lineage>
</organism>
<keyword evidence="1" id="KW-1133">Transmembrane helix</keyword>